<evidence type="ECO:0000313" key="2">
    <source>
        <dbReference type="EMBL" id="KAK5610325.1"/>
    </source>
</evidence>
<protein>
    <submittedName>
        <fullName evidence="2">Uncharacterized protein</fullName>
    </submittedName>
</protein>
<dbReference type="EMBL" id="JAHHUM010001595">
    <property type="protein sequence ID" value="KAK5610325.1"/>
    <property type="molecule type" value="Genomic_DNA"/>
</dbReference>
<organism evidence="2 3">
    <name type="scientific">Crenichthys baileyi</name>
    <name type="common">White River springfish</name>
    <dbReference type="NCBI Taxonomy" id="28760"/>
    <lineage>
        <taxon>Eukaryota</taxon>
        <taxon>Metazoa</taxon>
        <taxon>Chordata</taxon>
        <taxon>Craniata</taxon>
        <taxon>Vertebrata</taxon>
        <taxon>Euteleostomi</taxon>
        <taxon>Actinopterygii</taxon>
        <taxon>Neopterygii</taxon>
        <taxon>Teleostei</taxon>
        <taxon>Neoteleostei</taxon>
        <taxon>Acanthomorphata</taxon>
        <taxon>Ovalentaria</taxon>
        <taxon>Atherinomorphae</taxon>
        <taxon>Cyprinodontiformes</taxon>
        <taxon>Goodeidae</taxon>
        <taxon>Crenichthys</taxon>
    </lineage>
</organism>
<reference evidence="2 3" key="1">
    <citation type="submission" date="2021-06" db="EMBL/GenBank/DDBJ databases">
        <authorList>
            <person name="Palmer J.M."/>
        </authorList>
    </citation>
    <scope>NUCLEOTIDE SEQUENCE [LARGE SCALE GENOMIC DNA]</scope>
    <source>
        <strain evidence="2 3">MEX-2019</strain>
        <tissue evidence="2">Muscle</tissue>
    </source>
</reference>
<comment type="caution">
    <text evidence="2">The sequence shown here is derived from an EMBL/GenBank/DDBJ whole genome shotgun (WGS) entry which is preliminary data.</text>
</comment>
<accession>A0AAV9RMU1</accession>
<feature type="non-terminal residue" evidence="2">
    <location>
        <position position="68"/>
    </location>
</feature>
<sequence>MRGIEGGCITALIRYDRETWREGREEKRRIDGFKMRGARADTGAVVNGWPGSTESGKMEAKVEEEEVW</sequence>
<evidence type="ECO:0000313" key="3">
    <source>
        <dbReference type="Proteomes" id="UP001311232"/>
    </source>
</evidence>
<feature type="region of interest" description="Disordered" evidence="1">
    <location>
        <begin position="44"/>
        <end position="68"/>
    </location>
</feature>
<name>A0AAV9RMU1_9TELE</name>
<gene>
    <name evidence="2" type="ORF">CRENBAI_006939</name>
</gene>
<evidence type="ECO:0000256" key="1">
    <source>
        <dbReference type="SAM" id="MobiDB-lite"/>
    </source>
</evidence>
<proteinExistence type="predicted"/>
<keyword evidence="3" id="KW-1185">Reference proteome</keyword>
<dbReference type="Proteomes" id="UP001311232">
    <property type="component" value="Unassembled WGS sequence"/>
</dbReference>
<dbReference type="AlphaFoldDB" id="A0AAV9RMU1"/>